<feature type="transmembrane region" description="Helical" evidence="6">
    <location>
        <begin position="62"/>
        <end position="82"/>
    </location>
</feature>
<dbReference type="InterPro" id="IPR050638">
    <property type="entry name" value="AA-Vitamin_Transporters"/>
</dbReference>
<gene>
    <name evidence="8" type="ORF">NE675_09825</name>
</gene>
<comment type="caution">
    <text evidence="8">The sequence shown here is derived from an EMBL/GenBank/DDBJ whole genome shotgun (WGS) entry which is preliminary data.</text>
</comment>
<reference evidence="8 9" key="1">
    <citation type="submission" date="2022-06" db="EMBL/GenBank/DDBJ databases">
        <title>Isolation of gut microbiota from human fecal samples.</title>
        <authorList>
            <person name="Pamer E.G."/>
            <person name="Barat B."/>
            <person name="Waligurski E."/>
            <person name="Medina S."/>
            <person name="Paddock L."/>
            <person name="Mostad J."/>
        </authorList>
    </citation>
    <scope>NUCLEOTIDE SEQUENCE [LARGE SCALE GENOMIC DNA]</scope>
    <source>
        <strain evidence="8 9">DFI.1.1</strain>
    </source>
</reference>
<comment type="subcellular location">
    <subcellularLocation>
        <location evidence="1">Membrane</location>
        <topology evidence="1">Multi-pass membrane protein</topology>
    </subcellularLocation>
</comment>
<name>A0ABT1SU32_9FIRM</name>
<organism evidence="8 9">
    <name type="scientific">Megasphaera massiliensis</name>
    <dbReference type="NCBI Taxonomy" id="1232428"/>
    <lineage>
        <taxon>Bacteria</taxon>
        <taxon>Bacillati</taxon>
        <taxon>Bacillota</taxon>
        <taxon>Negativicutes</taxon>
        <taxon>Veillonellales</taxon>
        <taxon>Veillonellaceae</taxon>
        <taxon>Megasphaera</taxon>
    </lineage>
</organism>
<evidence type="ECO:0000259" key="7">
    <source>
        <dbReference type="Pfam" id="PF00892"/>
    </source>
</evidence>
<evidence type="ECO:0000256" key="4">
    <source>
        <dbReference type="ARBA" id="ARBA00022989"/>
    </source>
</evidence>
<dbReference type="Proteomes" id="UP001206692">
    <property type="component" value="Unassembled WGS sequence"/>
</dbReference>
<feature type="transmembrane region" description="Helical" evidence="6">
    <location>
        <begin position="206"/>
        <end position="226"/>
    </location>
</feature>
<evidence type="ECO:0000256" key="3">
    <source>
        <dbReference type="ARBA" id="ARBA00022692"/>
    </source>
</evidence>
<dbReference type="InterPro" id="IPR037185">
    <property type="entry name" value="EmrE-like"/>
</dbReference>
<keyword evidence="4 6" id="KW-1133">Transmembrane helix</keyword>
<keyword evidence="9" id="KW-1185">Reference proteome</keyword>
<feature type="domain" description="EamA" evidence="7">
    <location>
        <begin position="142"/>
        <end position="280"/>
    </location>
</feature>
<proteinExistence type="inferred from homology"/>
<evidence type="ECO:0000256" key="5">
    <source>
        <dbReference type="ARBA" id="ARBA00023136"/>
    </source>
</evidence>
<feature type="transmembrane region" description="Helical" evidence="6">
    <location>
        <begin position="140"/>
        <end position="162"/>
    </location>
</feature>
<feature type="domain" description="EamA" evidence="7">
    <location>
        <begin position="4"/>
        <end position="132"/>
    </location>
</feature>
<dbReference type="Gene3D" id="1.10.3730.20">
    <property type="match status" value="2"/>
</dbReference>
<feature type="transmembrane region" description="Helical" evidence="6">
    <location>
        <begin position="263"/>
        <end position="280"/>
    </location>
</feature>
<comment type="similarity">
    <text evidence="2">Belongs to the EamA transporter family.</text>
</comment>
<dbReference type="InterPro" id="IPR000620">
    <property type="entry name" value="EamA_dom"/>
</dbReference>
<dbReference type="PANTHER" id="PTHR32322:SF2">
    <property type="entry name" value="EAMA DOMAIN-CONTAINING PROTEIN"/>
    <property type="match status" value="1"/>
</dbReference>
<evidence type="ECO:0000313" key="8">
    <source>
        <dbReference type="EMBL" id="MCQ5343314.1"/>
    </source>
</evidence>
<dbReference type="PROSITE" id="PS51257">
    <property type="entry name" value="PROKAR_LIPOPROTEIN"/>
    <property type="match status" value="1"/>
</dbReference>
<sequence length="293" mass="31802">MIKLLFAIYLVWGFNWVVMKEANLFFPPVTFSCYRFIIGAMVLLAVCFWLKLPIPPRRYWPWIAITGFLQIAVNTAAIQIGMVTLGAGLVAVLNYSMPVWMALMAHFFLGEHLTRRKVIGIIVSMAGMWLLMNVDSGGDLSIVVLTLVGAAAWAAAGIIVKIQDRRMKANDCNLIQYTTWQMVVGALALGVQAAVMESGTIQWTPLAVGCLLYNGIMASSLAFFMWNYLLTQIEAAKAAIAILGVPVVGVISGVLVLDEPMTAMTLLGMAMILIGIVCIVRPGQRTGATAGKV</sequence>
<keyword evidence="5 6" id="KW-0472">Membrane</keyword>
<keyword evidence="3 6" id="KW-0812">Transmembrane</keyword>
<dbReference type="SUPFAM" id="SSF103481">
    <property type="entry name" value="Multidrug resistance efflux transporter EmrE"/>
    <property type="match status" value="2"/>
</dbReference>
<feature type="transmembrane region" description="Helical" evidence="6">
    <location>
        <begin position="118"/>
        <end position="134"/>
    </location>
</feature>
<dbReference type="EMBL" id="JANGEW010000020">
    <property type="protein sequence ID" value="MCQ5343314.1"/>
    <property type="molecule type" value="Genomic_DNA"/>
</dbReference>
<feature type="transmembrane region" description="Helical" evidence="6">
    <location>
        <begin position="174"/>
        <end position="194"/>
    </location>
</feature>
<feature type="transmembrane region" description="Helical" evidence="6">
    <location>
        <begin position="88"/>
        <end position="109"/>
    </location>
</feature>
<feature type="transmembrane region" description="Helical" evidence="6">
    <location>
        <begin position="29"/>
        <end position="50"/>
    </location>
</feature>
<feature type="transmembrane region" description="Helical" evidence="6">
    <location>
        <begin position="238"/>
        <end position="257"/>
    </location>
</feature>
<accession>A0ABT1SU32</accession>
<dbReference type="RefSeq" id="WP_062411930.1">
    <property type="nucleotide sequence ID" value="NZ_JAJCIO010000022.1"/>
</dbReference>
<evidence type="ECO:0000256" key="1">
    <source>
        <dbReference type="ARBA" id="ARBA00004141"/>
    </source>
</evidence>
<evidence type="ECO:0000313" key="9">
    <source>
        <dbReference type="Proteomes" id="UP001206692"/>
    </source>
</evidence>
<dbReference type="Pfam" id="PF00892">
    <property type="entry name" value="EamA"/>
    <property type="match status" value="2"/>
</dbReference>
<evidence type="ECO:0000256" key="2">
    <source>
        <dbReference type="ARBA" id="ARBA00007362"/>
    </source>
</evidence>
<dbReference type="PANTHER" id="PTHR32322">
    <property type="entry name" value="INNER MEMBRANE TRANSPORTER"/>
    <property type="match status" value="1"/>
</dbReference>
<evidence type="ECO:0000256" key="6">
    <source>
        <dbReference type="SAM" id="Phobius"/>
    </source>
</evidence>
<protein>
    <submittedName>
        <fullName evidence="8">EamA family transporter</fullName>
    </submittedName>
</protein>